<evidence type="ECO:0000256" key="1">
    <source>
        <dbReference type="SAM" id="MobiDB-lite"/>
    </source>
</evidence>
<dbReference type="EMBL" id="JBHTIS010000932">
    <property type="protein sequence ID" value="MFD1047109.1"/>
    <property type="molecule type" value="Genomic_DNA"/>
</dbReference>
<protein>
    <recommendedName>
        <fullName evidence="4">LytR family transcriptional regulator</fullName>
    </recommendedName>
</protein>
<dbReference type="Proteomes" id="UP001597045">
    <property type="component" value="Unassembled WGS sequence"/>
</dbReference>
<organism evidence="2 3">
    <name type="scientific">Kibdelosporangium lantanae</name>
    <dbReference type="NCBI Taxonomy" id="1497396"/>
    <lineage>
        <taxon>Bacteria</taxon>
        <taxon>Bacillati</taxon>
        <taxon>Actinomycetota</taxon>
        <taxon>Actinomycetes</taxon>
        <taxon>Pseudonocardiales</taxon>
        <taxon>Pseudonocardiaceae</taxon>
        <taxon>Kibdelosporangium</taxon>
    </lineage>
</organism>
<dbReference type="Gene3D" id="3.40.630.190">
    <property type="entry name" value="LCP protein"/>
    <property type="match status" value="1"/>
</dbReference>
<evidence type="ECO:0000313" key="2">
    <source>
        <dbReference type="EMBL" id="MFD1047109.1"/>
    </source>
</evidence>
<comment type="caution">
    <text evidence="2">The sequence shown here is derived from an EMBL/GenBank/DDBJ whole genome shotgun (WGS) entry which is preliminary data.</text>
</comment>
<sequence length="142" mass="15101">VRRQQAFLAGLANRMFSAGTLADPMKVTDLVTALTKAVVLDKGWDLIGFAQQINGLTGDRIEFRTIPTIRPNLATPSDGSAVEVNPAQVKAFVQDLLTPPAQEDTGVTTPPEAQGRKTVQNQPVQKIANVQPIDAGGIPCVD</sequence>
<accession>A0ABW3MCY3</accession>
<gene>
    <name evidence="2" type="ORF">ACFQ1S_16905</name>
</gene>
<dbReference type="PANTHER" id="PTHR33392:SF6">
    <property type="entry name" value="POLYISOPRENYL-TEICHOIC ACID--PEPTIDOGLYCAN TEICHOIC ACID TRANSFERASE TAGU"/>
    <property type="match status" value="1"/>
</dbReference>
<feature type="non-terminal residue" evidence="2">
    <location>
        <position position="1"/>
    </location>
</feature>
<dbReference type="PANTHER" id="PTHR33392">
    <property type="entry name" value="POLYISOPRENYL-TEICHOIC ACID--PEPTIDOGLYCAN TEICHOIC ACID TRANSFERASE TAGU"/>
    <property type="match status" value="1"/>
</dbReference>
<dbReference type="InterPro" id="IPR050922">
    <property type="entry name" value="LytR/CpsA/Psr_CW_biosynth"/>
</dbReference>
<reference evidence="3" key="1">
    <citation type="journal article" date="2019" name="Int. J. Syst. Evol. Microbiol.">
        <title>The Global Catalogue of Microorganisms (GCM) 10K type strain sequencing project: providing services to taxonomists for standard genome sequencing and annotation.</title>
        <authorList>
            <consortium name="The Broad Institute Genomics Platform"/>
            <consortium name="The Broad Institute Genome Sequencing Center for Infectious Disease"/>
            <person name="Wu L."/>
            <person name="Ma J."/>
        </authorList>
    </citation>
    <scope>NUCLEOTIDE SEQUENCE [LARGE SCALE GENOMIC DNA]</scope>
    <source>
        <strain evidence="3">JCM 31486</strain>
    </source>
</reference>
<proteinExistence type="predicted"/>
<keyword evidence="3" id="KW-1185">Reference proteome</keyword>
<name>A0ABW3MCY3_9PSEU</name>
<feature type="region of interest" description="Disordered" evidence="1">
    <location>
        <begin position="99"/>
        <end position="120"/>
    </location>
</feature>
<evidence type="ECO:0000313" key="3">
    <source>
        <dbReference type="Proteomes" id="UP001597045"/>
    </source>
</evidence>
<evidence type="ECO:0008006" key="4">
    <source>
        <dbReference type="Google" id="ProtNLM"/>
    </source>
</evidence>